<sequence>MGGGGRHDASAFLFKFHEFVTLIGKLNMICDALARNAIERYGAASEPTVLQQLEAACYAQHNKWTLVRGTYLISLTMATMLQQGSGQHAGVQIRSPDLLKRIGWCKLDFPFLESTLCRKPVKERKLLVKVTK</sequence>
<accession>A0A7J6WCM9</accession>
<protein>
    <submittedName>
        <fullName evidence="1">Uncharacterized protein</fullName>
    </submittedName>
</protein>
<keyword evidence="2" id="KW-1185">Reference proteome</keyword>
<organism evidence="1 2">
    <name type="scientific">Thalictrum thalictroides</name>
    <name type="common">Rue-anemone</name>
    <name type="synonym">Anemone thalictroides</name>
    <dbReference type="NCBI Taxonomy" id="46969"/>
    <lineage>
        <taxon>Eukaryota</taxon>
        <taxon>Viridiplantae</taxon>
        <taxon>Streptophyta</taxon>
        <taxon>Embryophyta</taxon>
        <taxon>Tracheophyta</taxon>
        <taxon>Spermatophyta</taxon>
        <taxon>Magnoliopsida</taxon>
        <taxon>Ranunculales</taxon>
        <taxon>Ranunculaceae</taxon>
        <taxon>Thalictroideae</taxon>
        <taxon>Thalictrum</taxon>
    </lineage>
</organism>
<evidence type="ECO:0000313" key="1">
    <source>
        <dbReference type="EMBL" id="KAF5194135.1"/>
    </source>
</evidence>
<gene>
    <name evidence="1" type="ORF">FRX31_016276</name>
</gene>
<comment type="caution">
    <text evidence="1">The sequence shown here is derived from an EMBL/GenBank/DDBJ whole genome shotgun (WGS) entry which is preliminary data.</text>
</comment>
<dbReference type="EMBL" id="JABWDY010019131">
    <property type="protein sequence ID" value="KAF5194135.1"/>
    <property type="molecule type" value="Genomic_DNA"/>
</dbReference>
<reference evidence="1 2" key="1">
    <citation type="submission" date="2020-06" db="EMBL/GenBank/DDBJ databases">
        <title>Transcriptomic and genomic resources for Thalictrum thalictroides and T. hernandezii: Facilitating candidate gene discovery in an emerging model plant lineage.</title>
        <authorList>
            <person name="Arias T."/>
            <person name="Riano-Pachon D.M."/>
            <person name="Di Stilio V.S."/>
        </authorList>
    </citation>
    <scope>NUCLEOTIDE SEQUENCE [LARGE SCALE GENOMIC DNA]</scope>
    <source>
        <strain evidence="2">cv. WT478/WT964</strain>
        <tissue evidence="1">Leaves</tissue>
    </source>
</reference>
<evidence type="ECO:0000313" key="2">
    <source>
        <dbReference type="Proteomes" id="UP000554482"/>
    </source>
</evidence>
<proteinExistence type="predicted"/>
<dbReference type="AlphaFoldDB" id="A0A7J6WCM9"/>
<name>A0A7J6WCM9_THATH</name>
<dbReference type="Proteomes" id="UP000554482">
    <property type="component" value="Unassembled WGS sequence"/>
</dbReference>